<evidence type="ECO:0000313" key="1">
    <source>
        <dbReference type="EMBL" id="KAG9225190.1"/>
    </source>
</evidence>
<dbReference type="Proteomes" id="UP000824881">
    <property type="component" value="Unassembled WGS sequence"/>
</dbReference>
<sequence length="981" mass="110641">MRRPKRALIDVDSLLDSVHSTRPSPSAPTHRHTEFVITASRLSAARSYHTPQLEASNPSLSCANDVDIDTSGLYMIEPEEPEPEEDGTTIRLISRRRTIGDNPLLVWSTEIDSFVEEFLRLEGRGDVDMTCPGCGIAEGTFRCPQCFDTRLLCQECLVERHVVNPFHIVERWNGLFFERQTLRTLGLRVQLNHLHRDPCPRADTAFNEAFVVITSHGIFTINLDFCNCTQGVSKSAQLLRARLFPATTVEPRTAATFEVLRLFQLLTFGSKVSGYEFYQSLVRLSSNLGENVPERYTAFMRIVREWRHIRLLKRSARGHDPTGVAGTKEGECAVLCPACPHPGKNLPSNWQADNGKQWIYSLFVAIDANFRLKRLAASNNTRDPGLNRGFAYFVDEKKYKAFLDASGNLPPEEPSTCNNYDAVKLASVRGGKGMTASGVGTIECSRHDMKRPLSVGDLQLGERYCNMDYLYFSSLRNHSPNIVVTSYDIACQWARNLQARAASYPEELVGPRFSQLSIKYLVPKFHLYAHRNECQINYSFNLTPNVGRTDGESPERGWAAMNPVASSTKEMGPGSRRDTLDDHFGDYNWRKVINLHVSLLRKAQEALKMRSEHVKAFKDFSEGLPKESVTGFSKLVWAWETNPDMTNPYEPTIQAVSQAKIRLELAEEDAAAVEREATGGIHNSVSPSVFIAQGLDLQDQQVRLQTDANALSNNATDHQRTQIIERRNRLHRRIFAWRGVQDLYMPGVTSLRHNEAEADIQINAECLKLHLPSEVTNRLPIVPLADYEWRLRYGQAFDSLGDLRRNLLVLSSMYQSKDRYSRGQHHNTRSVMLVKNVQARANAAATKYRKCRIALQALGTVLGKSGWDQVLRPLMDADVRGLRDGEDASQSEGRRTLSWIWATERTNEAEMTEGMNEELNGAKPEQEPNDGKKNASSCQRKCAVSFSSTNGRRRNGRSAHWQPPMRVPAPTPGVRNTHDKH</sequence>
<comment type="caution">
    <text evidence="1">The sequence shown here is derived from an EMBL/GenBank/DDBJ whole genome shotgun (WGS) entry which is preliminary data.</text>
</comment>
<reference evidence="1 2" key="1">
    <citation type="journal article" date="2021" name="Appl. Environ. Microbiol.">
        <title>Genetic linkage and physical mapping for an oyster mushroom Pleurotus cornucopiae and QTL analysis for the trait cap color.</title>
        <authorList>
            <person name="Zhang Y."/>
            <person name="Gao W."/>
            <person name="Sonnenberg A."/>
            <person name="Chen Q."/>
            <person name="Zhang J."/>
            <person name="Huang C."/>
        </authorList>
    </citation>
    <scope>NUCLEOTIDE SEQUENCE [LARGE SCALE GENOMIC DNA]</scope>
    <source>
        <strain evidence="1">CCMSSC00406</strain>
    </source>
</reference>
<name>A0ACB7J4J3_PLECO</name>
<evidence type="ECO:0000313" key="2">
    <source>
        <dbReference type="Proteomes" id="UP000824881"/>
    </source>
</evidence>
<gene>
    <name evidence="1" type="ORF">CCMSSC00406_0010401</name>
</gene>
<organism evidence="1 2">
    <name type="scientific">Pleurotus cornucopiae</name>
    <name type="common">Cornucopia mushroom</name>
    <dbReference type="NCBI Taxonomy" id="5321"/>
    <lineage>
        <taxon>Eukaryota</taxon>
        <taxon>Fungi</taxon>
        <taxon>Dikarya</taxon>
        <taxon>Basidiomycota</taxon>
        <taxon>Agaricomycotina</taxon>
        <taxon>Agaricomycetes</taxon>
        <taxon>Agaricomycetidae</taxon>
        <taxon>Agaricales</taxon>
        <taxon>Pleurotineae</taxon>
        <taxon>Pleurotaceae</taxon>
        <taxon>Pleurotus</taxon>
    </lineage>
</organism>
<protein>
    <submittedName>
        <fullName evidence="1">Uncharacterized protein</fullName>
    </submittedName>
</protein>
<proteinExistence type="predicted"/>
<keyword evidence="2" id="KW-1185">Reference proteome</keyword>
<dbReference type="EMBL" id="WQMT02000003">
    <property type="protein sequence ID" value="KAG9225190.1"/>
    <property type="molecule type" value="Genomic_DNA"/>
</dbReference>
<accession>A0ACB7J4J3</accession>